<dbReference type="PANTHER" id="PTHR21666:SF270">
    <property type="entry name" value="MUREIN HYDROLASE ACTIVATOR ENVC"/>
    <property type="match status" value="1"/>
</dbReference>
<dbReference type="Pfam" id="PF01551">
    <property type="entry name" value="Peptidase_M23"/>
    <property type="match status" value="1"/>
</dbReference>
<dbReference type="HOGENOM" id="CLU_533958_0_0_0"/>
<evidence type="ECO:0000259" key="1">
    <source>
        <dbReference type="Pfam" id="PF01551"/>
    </source>
</evidence>
<dbReference type="SUPFAM" id="SSF51261">
    <property type="entry name" value="Duplicated hybrid motif"/>
    <property type="match status" value="1"/>
</dbReference>
<evidence type="ECO:0000313" key="5">
    <source>
        <dbReference type="Proteomes" id="UP000001497"/>
    </source>
</evidence>
<feature type="domain" description="M23ase beta-sheet core" evidence="1">
    <location>
        <begin position="394"/>
        <end position="475"/>
    </location>
</feature>
<dbReference type="Gene3D" id="2.70.70.10">
    <property type="entry name" value="Glucose Permease (Domain IIA)"/>
    <property type="match status" value="1"/>
</dbReference>
<organism evidence="3 4">
    <name type="scientific">Fibrobacter succinogenes (strain ATCC 19169 / S85)</name>
    <dbReference type="NCBI Taxonomy" id="59374"/>
    <lineage>
        <taxon>Bacteria</taxon>
        <taxon>Pseudomonadati</taxon>
        <taxon>Fibrobacterota</taxon>
        <taxon>Fibrobacteria</taxon>
        <taxon>Fibrobacterales</taxon>
        <taxon>Fibrobacteraceae</taxon>
        <taxon>Fibrobacter</taxon>
    </lineage>
</organism>
<gene>
    <name evidence="2" type="ordered locus">Fisuc_0065</name>
    <name evidence="3" type="ordered locus">FSU_0463</name>
</gene>
<dbReference type="eggNOG" id="COG0739">
    <property type="taxonomic scope" value="Bacteria"/>
</dbReference>
<dbReference type="AlphaFoldDB" id="C9RJ36"/>
<keyword evidence="5" id="KW-1185">Reference proteome</keyword>
<sequence length="510" mass="57030">MQRKVLESLYNQGGLSLFAISDEETLPTEALHKFALALNAGARFIVIDFTGKRPFEGNAPFQTSHLSQKLLSAEDIQKITASSTEDGCISFTGTKAIPTSDIEFRTLYHNLKNLEKIAPQVIGIVSTEQVENVGKLVAMARLLIMHVTPLSMKSAASFIEDVKEAQKIEILWLSKERPARRAYPKARKAISRNASATKEAFNLDFQKNPEELAKVIQKLHKVSILVKNPLDGFPRLIRNLFPLLLIAVIIAPFLFVTDIDRSDSNLRDRIQERNQLSVAPSFEYTFDGNESMQRIARYAIGRFDAIITNEKMIKNYVAKTLEDNGYGVTAWEKGCHNIPPKGTTIRFSRPDEIKRPASADTIGAAWKFWTSVISDSIAYITEFYHETATATQRKHNGIDVASRQGARILAPYGAKAWTSRDERGGVIIALVRKQDVILFMHCDKLLYLNGQEVMPGDPIATVGTTGHTTGPHAHIVTGLVSKKGKKRIGNVRYDVIDPIKWFYKFKPTSK</sequence>
<dbReference type="InterPro" id="IPR011055">
    <property type="entry name" value="Dup_hybrid_motif"/>
</dbReference>
<dbReference type="Proteomes" id="UP000001497">
    <property type="component" value="Chromosome"/>
</dbReference>
<dbReference type="InterPro" id="IPR050570">
    <property type="entry name" value="Cell_wall_metabolism_enzyme"/>
</dbReference>
<dbReference type="KEGG" id="fsu:Fisuc_0065"/>
<dbReference type="RefSeq" id="WP_012819910.1">
    <property type="nucleotide sequence ID" value="NC_013410.1"/>
</dbReference>
<evidence type="ECO:0000313" key="2">
    <source>
        <dbReference type="EMBL" id="ACX73680.1"/>
    </source>
</evidence>
<dbReference type="EMBL" id="CP001792">
    <property type="protein sequence ID" value="ACX73680.1"/>
    <property type="molecule type" value="Genomic_DNA"/>
</dbReference>
<dbReference type="GO" id="GO:0004222">
    <property type="term" value="F:metalloendopeptidase activity"/>
    <property type="evidence" value="ECO:0007669"/>
    <property type="project" value="TreeGrafter"/>
</dbReference>
<evidence type="ECO:0000313" key="4">
    <source>
        <dbReference type="Proteomes" id="UP000000517"/>
    </source>
</evidence>
<dbReference type="PANTHER" id="PTHR21666">
    <property type="entry name" value="PEPTIDASE-RELATED"/>
    <property type="match status" value="1"/>
</dbReference>
<dbReference type="KEGG" id="fsc:FSU_0463"/>
<dbReference type="EMBL" id="CP002158">
    <property type="protein sequence ID" value="ADL25452.1"/>
    <property type="molecule type" value="Genomic_DNA"/>
</dbReference>
<dbReference type="InterPro" id="IPR016047">
    <property type="entry name" value="M23ase_b-sheet_dom"/>
</dbReference>
<dbReference type="OrthoDB" id="9761906at2"/>
<dbReference type="Proteomes" id="UP000000517">
    <property type="component" value="Chromosome"/>
</dbReference>
<reference evidence="3" key="3">
    <citation type="submission" date="2010-08" db="EMBL/GenBank/DDBJ databases">
        <authorList>
            <person name="Durkin A.S."/>
            <person name="Nelson K.E."/>
            <person name="Morrison M."/>
            <person name="Forsberg C.W."/>
            <person name="Wilson D.B."/>
            <person name="Russell J.B."/>
            <person name="Cann I.K.O."/>
            <person name="Mackie R.I."/>
            <person name="White B.A."/>
        </authorList>
    </citation>
    <scope>NUCLEOTIDE SEQUENCE</scope>
    <source>
        <strain evidence="3">S85</strain>
    </source>
</reference>
<dbReference type="CDD" id="cd12797">
    <property type="entry name" value="M23_peptidase"/>
    <property type="match status" value="1"/>
</dbReference>
<dbReference type="STRING" id="59374.FSU_0463"/>
<reference evidence="4" key="2">
    <citation type="submission" date="2010-08" db="EMBL/GenBank/DDBJ databases">
        <title>Complete sequence of Fibrobacter succinogenes subsp. succinogenes S85.</title>
        <authorList>
            <person name="Durkin A.S."/>
            <person name="Nelson K.E."/>
            <person name="Morrison M."/>
            <person name="Forsberg C.W."/>
            <person name="Wilson D.B."/>
            <person name="Russell J.B."/>
            <person name="Cann I.K.O."/>
            <person name="Mackie R.I."/>
            <person name="White B.A."/>
        </authorList>
    </citation>
    <scope>NUCLEOTIDE SEQUENCE [LARGE SCALE GENOMIC DNA]</scope>
    <source>
        <strain evidence="4">ATCC 19169 / S85</strain>
    </source>
</reference>
<accession>C9RJ36</accession>
<evidence type="ECO:0000313" key="3">
    <source>
        <dbReference type="EMBL" id="ADL25452.1"/>
    </source>
</evidence>
<reference evidence="2 5" key="1">
    <citation type="submission" date="2009-10" db="EMBL/GenBank/DDBJ databases">
        <title>Complete sequence of Fibrobacter succinogenes subsp. succinogenes S85.</title>
        <authorList>
            <consortium name="US DOE Joint Genome Institute"/>
            <person name="Lucas S."/>
            <person name="Copeland A."/>
            <person name="Lapidus A."/>
            <person name="Glavina del Rio T."/>
            <person name="Tice H."/>
            <person name="Bruce D."/>
            <person name="Goodwin L."/>
            <person name="Pitluck S."/>
            <person name="Chertkov O."/>
            <person name="Detter J.C."/>
            <person name="Han C."/>
            <person name="Tapia R."/>
            <person name="Larimer F."/>
            <person name="Land M."/>
            <person name="Hauser L."/>
            <person name="Kyrpides N."/>
            <person name="Mikhailova N."/>
            <person name="Weimer P.J."/>
            <person name="Stevenson D.M."/>
            <person name="Boyum J."/>
            <person name="Brumm P.I."/>
            <person name="Mead D."/>
        </authorList>
    </citation>
    <scope>NUCLEOTIDE SEQUENCE [LARGE SCALE GENOMIC DNA]</scope>
    <source>
        <strain evidence="5">ATCC 19169 / S85</strain>
        <strain evidence="2">S85</strain>
    </source>
</reference>
<proteinExistence type="predicted"/>
<protein>
    <submittedName>
        <fullName evidence="3">M23/M37 peptidase domain protein</fullName>
    </submittedName>
    <submittedName>
        <fullName evidence="2">Peptidase M23</fullName>
    </submittedName>
</protein>
<name>C9RJ36_FIBSS</name>